<dbReference type="SUPFAM" id="SSF51182">
    <property type="entry name" value="RmlC-like cupins"/>
    <property type="match status" value="1"/>
</dbReference>
<keyword evidence="6" id="KW-1185">Reference proteome</keyword>
<dbReference type="PANTHER" id="PTHR11019">
    <property type="entry name" value="HTH-TYPE TRANSCRIPTIONAL REGULATOR NIMR"/>
    <property type="match status" value="1"/>
</dbReference>
<accession>A0ABX5LW26</accession>
<dbReference type="RefSeq" id="WP_110188000.1">
    <property type="nucleotide sequence ID" value="NZ_CP177354.1"/>
</dbReference>
<dbReference type="Proteomes" id="UP000248090">
    <property type="component" value="Unassembled WGS sequence"/>
</dbReference>
<dbReference type="InterPro" id="IPR018060">
    <property type="entry name" value="HTH_AraC"/>
</dbReference>
<dbReference type="Pfam" id="PF12833">
    <property type="entry name" value="HTH_18"/>
    <property type="match status" value="1"/>
</dbReference>
<keyword evidence="3" id="KW-0804">Transcription</keyword>
<proteinExistence type="predicted"/>
<evidence type="ECO:0000259" key="4">
    <source>
        <dbReference type="PROSITE" id="PS01124"/>
    </source>
</evidence>
<comment type="caution">
    <text evidence="5">The sequence shown here is derived from an EMBL/GenBank/DDBJ whole genome shotgun (WGS) entry which is preliminary data.</text>
</comment>
<dbReference type="Pfam" id="PF02311">
    <property type="entry name" value="AraC_binding"/>
    <property type="match status" value="1"/>
</dbReference>
<gene>
    <name evidence="5" type="ORF">WH50_14650</name>
</gene>
<dbReference type="SUPFAM" id="SSF46689">
    <property type="entry name" value="Homeodomain-like"/>
    <property type="match status" value="2"/>
</dbReference>
<dbReference type="SMART" id="SM00342">
    <property type="entry name" value="HTH_ARAC"/>
    <property type="match status" value="1"/>
</dbReference>
<dbReference type="InterPro" id="IPR018062">
    <property type="entry name" value="HTH_AraC-typ_CS"/>
</dbReference>
<name>A0ABX5LW26_9GAMM</name>
<dbReference type="CDD" id="cd06124">
    <property type="entry name" value="cupin_NimR-like_N"/>
    <property type="match status" value="1"/>
</dbReference>
<organism evidence="5 6">
    <name type="scientific">Pokkaliibacter plantistimulans</name>
    <dbReference type="NCBI Taxonomy" id="1635171"/>
    <lineage>
        <taxon>Bacteria</taxon>
        <taxon>Pseudomonadati</taxon>
        <taxon>Pseudomonadota</taxon>
        <taxon>Gammaproteobacteria</taxon>
        <taxon>Oceanospirillales</taxon>
        <taxon>Balneatrichaceae</taxon>
        <taxon>Pokkaliibacter</taxon>
    </lineage>
</organism>
<dbReference type="PROSITE" id="PS00041">
    <property type="entry name" value="HTH_ARAC_FAMILY_1"/>
    <property type="match status" value="1"/>
</dbReference>
<evidence type="ECO:0000256" key="1">
    <source>
        <dbReference type="ARBA" id="ARBA00023015"/>
    </source>
</evidence>
<evidence type="ECO:0000256" key="2">
    <source>
        <dbReference type="ARBA" id="ARBA00023125"/>
    </source>
</evidence>
<keyword evidence="2" id="KW-0238">DNA-binding</keyword>
<protein>
    <recommendedName>
        <fullName evidence="4">HTH araC/xylS-type domain-containing protein</fullName>
    </recommendedName>
</protein>
<dbReference type="EMBL" id="LAPT01000073">
    <property type="protein sequence ID" value="PXF30541.1"/>
    <property type="molecule type" value="Genomic_DNA"/>
</dbReference>
<dbReference type="Gene3D" id="1.10.10.60">
    <property type="entry name" value="Homeodomain-like"/>
    <property type="match status" value="1"/>
</dbReference>
<dbReference type="InterPro" id="IPR003313">
    <property type="entry name" value="AraC-bd"/>
</dbReference>
<feature type="domain" description="HTH araC/xylS-type" evidence="4">
    <location>
        <begin position="168"/>
        <end position="265"/>
    </location>
</feature>
<dbReference type="InterPro" id="IPR014710">
    <property type="entry name" value="RmlC-like_jellyroll"/>
</dbReference>
<sequence length="268" mass="29304">MFSSPSRSPDVTSTPPSGIEAMRIEHEAGKVVAEHDHAQGQLAFVLKGALTIISAEGWWVAPPGQAVWVPPHLLHEARYSKNSVLIKVLLDMQRFAGLPQTCRVLSVSPLMRELALAAVDCLTVQTQSAVPASGGLLPLIIPLLVETISTADDWAFLHVPQAQDSRLRLAIDYIWQHLHGRLEMAELAAVAHCSERTLARLFSSETGLSPGQLRERLRLIRALELLAQGYSVTQTALEVGYSSSTSFTCMFSRVMGLSPRTYLQRMAG</sequence>
<reference evidence="5 6" key="1">
    <citation type="submission" date="2015-03" db="EMBL/GenBank/DDBJ databases">
        <authorList>
            <person name="Krishnan R."/>
            <person name="Midha S."/>
            <person name="Patil P.B."/>
            <person name="Rameshkumar N."/>
        </authorList>
    </citation>
    <scope>NUCLEOTIDE SEQUENCE [LARGE SCALE GENOMIC DNA]</scope>
    <source>
        <strain evidence="5 6">L1E11</strain>
    </source>
</reference>
<dbReference type="PROSITE" id="PS01124">
    <property type="entry name" value="HTH_ARAC_FAMILY_2"/>
    <property type="match status" value="1"/>
</dbReference>
<dbReference type="InterPro" id="IPR009057">
    <property type="entry name" value="Homeodomain-like_sf"/>
</dbReference>
<dbReference type="Gene3D" id="2.60.120.10">
    <property type="entry name" value="Jelly Rolls"/>
    <property type="match status" value="1"/>
</dbReference>
<dbReference type="InterPro" id="IPR011051">
    <property type="entry name" value="RmlC_Cupin_sf"/>
</dbReference>
<keyword evidence="1" id="KW-0805">Transcription regulation</keyword>
<evidence type="ECO:0000313" key="5">
    <source>
        <dbReference type="EMBL" id="PXF30541.1"/>
    </source>
</evidence>
<dbReference type="PANTHER" id="PTHR11019:SF199">
    <property type="entry name" value="HTH-TYPE TRANSCRIPTIONAL REGULATOR NIMR"/>
    <property type="match status" value="1"/>
</dbReference>
<evidence type="ECO:0000313" key="6">
    <source>
        <dbReference type="Proteomes" id="UP000248090"/>
    </source>
</evidence>
<evidence type="ECO:0000256" key="3">
    <source>
        <dbReference type="ARBA" id="ARBA00023163"/>
    </source>
</evidence>